<proteinExistence type="predicted"/>
<evidence type="ECO:0000313" key="3">
    <source>
        <dbReference type="Proteomes" id="UP000184611"/>
    </source>
</evidence>
<organism evidence="2 3">
    <name type="scientific">Flavobacterium cucumis</name>
    <dbReference type="NCBI Taxonomy" id="416016"/>
    <lineage>
        <taxon>Bacteria</taxon>
        <taxon>Pseudomonadati</taxon>
        <taxon>Bacteroidota</taxon>
        <taxon>Flavobacteriia</taxon>
        <taxon>Flavobacteriales</taxon>
        <taxon>Flavobacteriaceae</taxon>
        <taxon>Flavobacterium</taxon>
    </lineage>
</organism>
<protein>
    <submittedName>
        <fullName evidence="2">Uncharacterized protein</fullName>
    </submittedName>
</protein>
<dbReference type="STRING" id="416016.SAMN05443547_0596"/>
<gene>
    <name evidence="2" type="ORF">SAMN05443547_0596</name>
</gene>
<feature type="transmembrane region" description="Helical" evidence="1">
    <location>
        <begin position="33"/>
        <end position="53"/>
    </location>
</feature>
<feature type="transmembrane region" description="Helical" evidence="1">
    <location>
        <begin position="5"/>
        <end position="21"/>
    </location>
</feature>
<keyword evidence="1" id="KW-0472">Membrane</keyword>
<reference evidence="3" key="1">
    <citation type="submission" date="2016-12" db="EMBL/GenBank/DDBJ databases">
        <authorList>
            <person name="Varghese N."/>
            <person name="Submissions S."/>
        </authorList>
    </citation>
    <scope>NUCLEOTIDE SEQUENCE [LARGE SCALE GENOMIC DNA]</scope>
    <source>
        <strain evidence="3">DSM 18830</strain>
    </source>
</reference>
<dbReference type="Proteomes" id="UP000184611">
    <property type="component" value="Unassembled WGS sequence"/>
</dbReference>
<keyword evidence="3" id="KW-1185">Reference proteome</keyword>
<dbReference type="AlphaFoldDB" id="A0A1M7ZTT0"/>
<keyword evidence="1" id="KW-1133">Transmembrane helix</keyword>
<name>A0A1M7ZTT0_9FLAO</name>
<sequence>MKKILILIIAVIGGFISYGYFQKNNGLEGEKWIGIGVLLIAFVLMPLFIYHRYKNKNVKEYLMTNFTQKKEDTDNQ</sequence>
<dbReference type="OrthoDB" id="1145018at2"/>
<keyword evidence="1" id="KW-0812">Transmembrane</keyword>
<dbReference type="RefSeq" id="WP_073581235.1">
    <property type="nucleotide sequence ID" value="NZ_CBCSEA010000001.1"/>
</dbReference>
<evidence type="ECO:0000256" key="1">
    <source>
        <dbReference type="SAM" id="Phobius"/>
    </source>
</evidence>
<dbReference type="EMBL" id="FRYK01000001">
    <property type="protein sequence ID" value="SHO72268.1"/>
    <property type="molecule type" value="Genomic_DNA"/>
</dbReference>
<evidence type="ECO:0000313" key="2">
    <source>
        <dbReference type="EMBL" id="SHO72268.1"/>
    </source>
</evidence>
<accession>A0A1M7ZTT0</accession>